<dbReference type="AlphaFoldDB" id="A0A414WG68"/>
<dbReference type="GO" id="GO:0009252">
    <property type="term" value="P:peptidoglycan biosynthetic process"/>
    <property type="evidence" value="ECO:0007669"/>
    <property type="project" value="UniProtKB-KW"/>
</dbReference>
<dbReference type="InterPro" id="IPR050644">
    <property type="entry name" value="PG_Glycine_Bridge_Synth"/>
</dbReference>
<evidence type="ECO:0000313" key="7">
    <source>
        <dbReference type="EMBL" id="KAB4255699.1"/>
    </source>
</evidence>
<evidence type="ECO:0000256" key="6">
    <source>
        <dbReference type="ARBA" id="ARBA00023316"/>
    </source>
</evidence>
<dbReference type="InterPro" id="IPR003447">
    <property type="entry name" value="FEMABX"/>
</dbReference>
<dbReference type="Proteomes" id="UP000487989">
    <property type="component" value="Unassembled WGS sequence"/>
</dbReference>
<comment type="similarity">
    <text evidence="1">Belongs to the FemABX family.</text>
</comment>
<keyword evidence="5" id="KW-0012">Acyltransferase</keyword>
<evidence type="ECO:0000256" key="4">
    <source>
        <dbReference type="ARBA" id="ARBA00022984"/>
    </source>
</evidence>
<comment type="caution">
    <text evidence="8">The sequence shown here is derived from an EMBL/GenBank/DDBJ whole genome shotgun (WGS) entry which is preliminary data.</text>
</comment>
<dbReference type="EMBL" id="WCTJ01000010">
    <property type="protein sequence ID" value="KAB4255699.1"/>
    <property type="molecule type" value="Genomic_DNA"/>
</dbReference>
<keyword evidence="6" id="KW-0961">Cell wall biogenesis/degradation</keyword>
<reference evidence="7 10" key="2">
    <citation type="journal article" date="2019" name="Nat. Med.">
        <title>A library of human gut bacterial isolates paired with longitudinal multiomics data enables mechanistic microbiome research.</title>
        <authorList>
            <person name="Poyet M."/>
            <person name="Groussin M."/>
            <person name="Gibbons S.M."/>
            <person name="Avila-Pacheco J."/>
            <person name="Jiang X."/>
            <person name="Kearney S.M."/>
            <person name="Perrotta A.R."/>
            <person name="Berdy B."/>
            <person name="Zhao S."/>
            <person name="Lieberman T.D."/>
            <person name="Swanson P.K."/>
            <person name="Smith M."/>
            <person name="Roesemann S."/>
            <person name="Alexander J.E."/>
            <person name="Rich S.A."/>
            <person name="Livny J."/>
            <person name="Vlamakis H."/>
            <person name="Clish C."/>
            <person name="Bullock K."/>
            <person name="Deik A."/>
            <person name="Scott J."/>
            <person name="Pierce K.A."/>
            <person name="Xavier R.J."/>
            <person name="Alm E.J."/>
        </authorList>
    </citation>
    <scope>NUCLEOTIDE SEQUENCE [LARGE SCALE GENOMIC DNA]</scope>
    <source>
        <strain evidence="7 10">BIOML-A3</strain>
    </source>
</reference>
<organism evidence="8 9">
    <name type="scientific">Bacteroides uniformis</name>
    <dbReference type="NCBI Taxonomy" id="820"/>
    <lineage>
        <taxon>Bacteria</taxon>
        <taxon>Pseudomonadati</taxon>
        <taxon>Bacteroidota</taxon>
        <taxon>Bacteroidia</taxon>
        <taxon>Bacteroidales</taxon>
        <taxon>Bacteroidaceae</taxon>
        <taxon>Bacteroides</taxon>
    </lineage>
</organism>
<dbReference type="PROSITE" id="PS51191">
    <property type="entry name" value="FEMABX"/>
    <property type="match status" value="1"/>
</dbReference>
<dbReference type="EMBL" id="QRJL01000002">
    <property type="protein sequence ID" value="RHH33328.1"/>
    <property type="molecule type" value="Genomic_DNA"/>
</dbReference>
<dbReference type="Gene3D" id="3.40.630.30">
    <property type="match status" value="1"/>
</dbReference>
<gene>
    <name evidence="8" type="ORF">DW216_03875</name>
    <name evidence="7" type="ORF">GAP48_08030</name>
</gene>
<evidence type="ECO:0000256" key="5">
    <source>
        <dbReference type="ARBA" id="ARBA00023315"/>
    </source>
</evidence>
<proteinExistence type="inferred from homology"/>
<evidence type="ECO:0000313" key="8">
    <source>
        <dbReference type="EMBL" id="RHH33328.1"/>
    </source>
</evidence>
<sequence length="328" mass="38021">MTISIVYSEKEIGVMLPVTASESYLKAISNYKYGWFLSDLFVLPFIIDKKLFFKKMVFTHETIKILSVSENKKNSYERDFLYEVVRLCKTLKIDFIGQPKSGVVFQTYPEKSIHAPFGSYQVDLTKTEDELFAGLHVKNRNVIRKAIKEGVIIKEGSEYLNVCADLIKLTMVRQGIKFYVNLEDLQRMQAHLRDEIKFYIAYKDDIAQGCAVIVYRKGDAAYYLHGGSIEHPFNGSVNLIQWQAIVDMKNCGVLIYDFVGARISPVAGSKQETIQRFKSRFGSQMVEGYLWKCPIRPFRYKLYYLFVRLLAYLRKQPYKGDIIDQELS</sequence>
<evidence type="ECO:0000313" key="10">
    <source>
        <dbReference type="Proteomes" id="UP000487989"/>
    </source>
</evidence>
<evidence type="ECO:0000256" key="3">
    <source>
        <dbReference type="ARBA" id="ARBA00022960"/>
    </source>
</evidence>
<protein>
    <submittedName>
        <fullName evidence="8">Peptidoglycan bridge formation glycyltransferase FemA/FemB family protein</fullName>
    </submittedName>
</protein>
<dbReference type="SUPFAM" id="SSF55729">
    <property type="entry name" value="Acyl-CoA N-acyltransferases (Nat)"/>
    <property type="match status" value="1"/>
</dbReference>
<evidence type="ECO:0000256" key="2">
    <source>
        <dbReference type="ARBA" id="ARBA00022679"/>
    </source>
</evidence>
<accession>A0A414WG68</accession>
<dbReference type="PANTHER" id="PTHR36174:SF1">
    <property type="entry name" value="LIPID II:GLYCINE GLYCYLTRANSFERASE"/>
    <property type="match status" value="1"/>
</dbReference>
<dbReference type="GO" id="GO:0071555">
    <property type="term" value="P:cell wall organization"/>
    <property type="evidence" value="ECO:0007669"/>
    <property type="project" value="UniProtKB-KW"/>
</dbReference>
<name>A0A414WG68_BACUN</name>
<reference evidence="8 9" key="1">
    <citation type="submission" date="2018-08" db="EMBL/GenBank/DDBJ databases">
        <title>A genome reference for cultivated species of the human gut microbiota.</title>
        <authorList>
            <person name="Zou Y."/>
            <person name="Xue W."/>
            <person name="Luo G."/>
        </authorList>
    </citation>
    <scope>NUCLEOTIDE SEQUENCE [LARGE SCALE GENOMIC DNA]</scope>
    <source>
        <strain evidence="8 9">AM18-14LB</strain>
    </source>
</reference>
<dbReference type="GO" id="GO:0016755">
    <property type="term" value="F:aminoacyltransferase activity"/>
    <property type="evidence" value="ECO:0007669"/>
    <property type="project" value="InterPro"/>
</dbReference>
<dbReference type="InterPro" id="IPR016181">
    <property type="entry name" value="Acyl_CoA_acyltransferase"/>
</dbReference>
<dbReference type="GO" id="GO:0008360">
    <property type="term" value="P:regulation of cell shape"/>
    <property type="evidence" value="ECO:0007669"/>
    <property type="project" value="UniProtKB-KW"/>
</dbReference>
<evidence type="ECO:0000256" key="1">
    <source>
        <dbReference type="ARBA" id="ARBA00009943"/>
    </source>
</evidence>
<keyword evidence="3" id="KW-0133">Cell shape</keyword>
<keyword evidence="4" id="KW-0573">Peptidoglycan synthesis</keyword>
<dbReference type="PANTHER" id="PTHR36174">
    <property type="entry name" value="LIPID II:GLYCINE GLYCYLTRANSFERASE"/>
    <property type="match status" value="1"/>
</dbReference>
<dbReference type="RefSeq" id="WP_016273606.1">
    <property type="nucleotide sequence ID" value="NZ_CAXSNS010000006.1"/>
</dbReference>
<dbReference type="Proteomes" id="UP000283766">
    <property type="component" value="Unassembled WGS sequence"/>
</dbReference>
<evidence type="ECO:0000313" key="9">
    <source>
        <dbReference type="Proteomes" id="UP000283766"/>
    </source>
</evidence>
<keyword evidence="2 8" id="KW-0808">Transferase</keyword>